<keyword evidence="1" id="KW-0472">Membrane</keyword>
<accession>A0A2U3APW5</accession>
<comment type="caution">
    <text evidence="4">The sequence shown here is derived from an EMBL/GenBank/DDBJ whole genome shotgun (WGS) entry which is preliminary data.</text>
</comment>
<dbReference type="PROSITE" id="PS50943">
    <property type="entry name" value="HTH_CROC1"/>
    <property type="match status" value="1"/>
</dbReference>
<dbReference type="GO" id="GO:0005198">
    <property type="term" value="F:structural molecule activity"/>
    <property type="evidence" value="ECO:0007669"/>
    <property type="project" value="InterPro"/>
</dbReference>
<dbReference type="InterPro" id="IPR001387">
    <property type="entry name" value="Cro/C1-type_HTH"/>
</dbReference>
<dbReference type="GO" id="GO:0015629">
    <property type="term" value="C:actin cytoskeleton"/>
    <property type="evidence" value="ECO:0007669"/>
    <property type="project" value="InterPro"/>
</dbReference>
<dbReference type="GO" id="GO:0003677">
    <property type="term" value="F:DNA binding"/>
    <property type="evidence" value="ECO:0007669"/>
    <property type="project" value="InterPro"/>
</dbReference>
<keyword evidence="5" id="KW-1185">Reference proteome</keyword>
<dbReference type="InterPro" id="IPR010982">
    <property type="entry name" value="Lambda_DNA-bd_dom_sf"/>
</dbReference>
<dbReference type="OrthoDB" id="252257at2"/>
<dbReference type="GO" id="GO:0012505">
    <property type="term" value="C:endomembrane system"/>
    <property type="evidence" value="ECO:0007669"/>
    <property type="project" value="UniProtKB-SubCell"/>
</dbReference>
<dbReference type="GO" id="GO:0007155">
    <property type="term" value="P:cell adhesion"/>
    <property type="evidence" value="ECO:0007669"/>
    <property type="project" value="InterPro"/>
</dbReference>
<dbReference type="Gene3D" id="1.25.40.10">
    <property type="entry name" value="Tetratricopeptide repeat domain"/>
    <property type="match status" value="1"/>
</dbReference>
<evidence type="ECO:0000313" key="4">
    <source>
        <dbReference type="EMBL" id="PWI26588.1"/>
    </source>
</evidence>
<dbReference type="AlphaFoldDB" id="A0A2U3APW5"/>
<gene>
    <name evidence="4" type="ORF">DEX24_02150</name>
</gene>
<evidence type="ECO:0000259" key="3">
    <source>
        <dbReference type="PROSITE" id="PS50943"/>
    </source>
</evidence>
<reference evidence="4 5" key="1">
    <citation type="submission" date="2018-05" db="EMBL/GenBank/DDBJ databases">
        <title>Kurthia sibirica genome sequence.</title>
        <authorList>
            <person name="Maclea K.S."/>
            <person name="Goen A.E."/>
        </authorList>
    </citation>
    <scope>NUCLEOTIDE SEQUENCE [LARGE SCALE GENOMIC DNA]</scope>
    <source>
        <strain evidence="4 5">ATCC 49154</strain>
    </source>
</reference>
<dbReference type="EMBL" id="QFVR01000002">
    <property type="protein sequence ID" value="PWI26588.1"/>
    <property type="molecule type" value="Genomic_DNA"/>
</dbReference>
<feature type="domain" description="HTH cro/C1-type" evidence="3">
    <location>
        <begin position="8"/>
        <end position="61"/>
    </location>
</feature>
<evidence type="ECO:0000313" key="5">
    <source>
        <dbReference type="Proteomes" id="UP000245938"/>
    </source>
</evidence>
<dbReference type="Proteomes" id="UP000245938">
    <property type="component" value="Unassembled WGS sequence"/>
</dbReference>
<proteinExistence type="predicted"/>
<dbReference type="CDD" id="cd00093">
    <property type="entry name" value="HTH_XRE"/>
    <property type="match status" value="1"/>
</dbReference>
<dbReference type="SUPFAM" id="SSF48452">
    <property type="entry name" value="TPR-like"/>
    <property type="match status" value="1"/>
</dbReference>
<evidence type="ECO:0000256" key="2">
    <source>
        <dbReference type="ARBA" id="ARBA00029433"/>
    </source>
</evidence>
<protein>
    <recommendedName>
        <fullName evidence="3">HTH cro/C1-type domain-containing protein</fullName>
    </recommendedName>
</protein>
<organism evidence="4 5">
    <name type="scientific">Kurthia sibirica</name>
    <dbReference type="NCBI Taxonomy" id="202750"/>
    <lineage>
        <taxon>Bacteria</taxon>
        <taxon>Bacillati</taxon>
        <taxon>Bacillota</taxon>
        <taxon>Bacilli</taxon>
        <taxon>Bacillales</taxon>
        <taxon>Caryophanaceae</taxon>
        <taxon>Kurthia</taxon>
    </lineage>
</organism>
<sequence>MLNFSQIIKNERINQKLTQQSLAKGICSTSYLSKIEKNNVIARPHIQEALLHRLKLDTRSIKISQEANFLDELYAEYKNCVLVNNSEQAQKIWSHFNNFTIEFSSRENFYKCNLYLQRIAIIAEQPVLEIDEISKAFLAIVDHLHPRELFLYYVNCCHYCYAKHLYDDAVIYIKQAQKWIDDPTIEKWMIGDYHLLVSSVNHAIYQHSASVSQAFKALNIFESLNLHIPIINCYLRIGISNNRNGFFEYAKTNFDTAYRFALQYELVGFYGRILQNLGYNAALMGDSKLAITYYKKSLYYKNTLTPKLVSIHSIAKEYSKTDAITHIRAWCSKGKKLIADSAKPTSNRKYFYHFSILEMYHAITAFDDELILEAIDYFQGISDLLNVQKYSLILAKFYFKMDYFEMSALYFELSSETALTVQERMNWQDLS</sequence>
<dbReference type="PROSITE" id="PS00664">
    <property type="entry name" value="VINCULIN_2"/>
    <property type="match status" value="1"/>
</dbReference>
<dbReference type="InterPro" id="IPR000633">
    <property type="entry name" value="Vinculin_CS"/>
</dbReference>
<dbReference type="RefSeq" id="WP_109304759.1">
    <property type="nucleotide sequence ID" value="NZ_BJUF01000002.1"/>
</dbReference>
<dbReference type="InterPro" id="IPR011990">
    <property type="entry name" value="TPR-like_helical_dom_sf"/>
</dbReference>
<evidence type="ECO:0000256" key="1">
    <source>
        <dbReference type="ARBA" id="ARBA00023136"/>
    </source>
</evidence>
<dbReference type="SUPFAM" id="SSF47413">
    <property type="entry name" value="lambda repressor-like DNA-binding domains"/>
    <property type="match status" value="1"/>
</dbReference>
<dbReference type="Gene3D" id="1.10.260.40">
    <property type="entry name" value="lambda repressor-like DNA-binding domains"/>
    <property type="match status" value="1"/>
</dbReference>
<comment type="subcellular location">
    <subcellularLocation>
        <location evidence="2">Endomembrane system</location>
        <topology evidence="2">Peripheral membrane protein</topology>
        <orientation evidence="2">Cytoplasmic side</orientation>
    </subcellularLocation>
</comment>
<name>A0A2U3APW5_9BACL</name>